<dbReference type="EMBL" id="LAZR01056686">
    <property type="protein sequence ID" value="KKK73661.1"/>
    <property type="molecule type" value="Genomic_DNA"/>
</dbReference>
<protein>
    <submittedName>
        <fullName evidence="1">Uncharacterized protein</fullName>
    </submittedName>
</protein>
<sequence>MTDWRERLEKAKQDEESLRLGLPNTLVRDV</sequence>
<feature type="non-terminal residue" evidence="1">
    <location>
        <position position="30"/>
    </location>
</feature>
<proteinExistence type="predicted"/>
<evidence type="ECO:0000313" key="1">
    <source>
        <dbReference type="EMBL" id="KKK73661.1"/>
    </source>
</evidence>
<dbReference type="AlphaFoldDB" id="A0A0F9AN65"/>
<name>A0A0F9AN65_9ZZZZ</name>
<reference evidence="1" key="1">
    <citation type="journal article" date="2015" name="Nature">
        <title>Complex archaea that bridge the gap between prokaryotes and eukaryotes.</title>
        <authorList>
            <person name="Spang A."/>
            <person name="Saw J.H."/>
            <person name="Jorgensen S.L."/>
            <person name="Zaremba-Niedzwiedzka K."/>
            <person name="Martijn J."/>
            <person name="Lind A.E."/>
            <person name="van Eijk R."/>
            <person name="Schleper C."/>
            <person name="Guy L."/>
            <person name="Ettema T.J."/>
        </authorList>
    </citation>
    <scope>NUCLEOTIDE SEQUENCE</scope>
</reference>
<gene>
    <name evidence="1" type="ORF">LCGC14_2891580</name>
</gene>
<accession>A0A0F9AN65</accession>
<comment type="caution">
    <text evidence="1">The sequence shown here is derived from an EMBL/GenBank/DDBJ whole genome shotgun (WGS) entry which is preliminary data.</text>
</comment>
<organism evidence="1">
    <name type="scientific">marine sediment metagenome</name>
    <dbReference type="NCBI Taxonomy" id="412755"/>
    <lineage>
        <taxon>unclassified sequences</taxon>
        <taxon>metagenomes</taxon>
        <taxon>ecological metagenomes</taxon>
    </lineage>
</organism>